<evidence type="ECO:0000259" key="1">
    <source>
        <dbReference type="Pfam" id="PF01927"/>
    </source>
</evidence>
<organism evidence="2 3">
    <name type="scientific">Azospirillum picis</name>
    <dbReference type="NCBI Taxonomy" id="488438"/>
    <lineage>
        <taxon>Bacteria</taxon>
        <taxon>Pseudomonadati</taxon>
        <taxon>Pseudomonadota</taxon>
        <taxon>Alphaproteobacteria</taxon>
        <taxon>Rhodospirillales</taxon>
        <taxon>Azospirillaceae</taxon>
        <taxon>Azospirillum</taxon>
    </lineage>
</organism>
<dbReference type="Pfam" id="PF01927">
    <property type="entry name" value="Mut7-C"/>
    <property type="match status" value="1"/>
</dbReference>
<dbReference type="PANTHER" id="PTHR39081">
    <property type="entry name" value="MUT7-C DOMAIN-CONTAINING PROTEIN"/>
    <property type="match status" value="1"/>
</dbReference>
<accession>A0ABU0MRJ2</accession>
<reference evidence="2 3" key="1">
    <citation type="submission" date="2023-07" db="EMBL/GenBank/DDBJ databases">
        <title>Genomic Encyclopedia of Type Strains, Phase IV (KMG-IV): sequencing the most valuable type-strain genomes for metagenomic binning, comparative biology and taxonomic classification.</title>
        <authorList>
            <person name="Goeker M."/>
        </authorList>
    </citation>
    <scope>NUCLEOTIDE SEQUENCE [LARGE SCALE GENOMIC DNA]</scope>
    <source>
        <strain evidence="2 3">DSM 19922</strain>
    </source>
</reference>
<comment type="caution">
    <text evidence="2">The sequence shown here is derived from an EMBL/GenBank/DDBJ whole genome shotgun (WGS) entry which is preliminary data.</text>
</comment>
<evidence type="ECO:0000313" key="2">
    <source>
        <dbReference type="EMBL" id="MDQ0536087.1"/>
    </source>
</evidence>
<protein>
    <submittedName>
        <fullName evidence="2">Uncharacterized protein with PIN domain</fullName>
    </submittedName>
</protein>
<evidence type="ECO:0000313" key="3">
    <source>
        <dbReference type="Proteomes" id="UP001244552"/>
    </source>
</evidence>
<keyword evidence="3" id="KW-1185">Reference proteome</keyword>
<dbReference type="RefSeq" id="WP_209983976.1">
    <property type="nucleotide sequence ID" value="NZ_JAGINO010000013.1"/>
</dbReference>
<name>A0ABU0MRJ2_9PROT</name>
<dbReference type="Proteomes" id="UP001244552">
    <property type="component" value="Unassembled WGS sequence"/>
</dbReference>
<sequence length="162" mass="17460">MDWLCDEMLARLARLLRAAGHDTALATPGMPDKALLACARTQGRILLTRDRRLAEAAASQGCLLRGQSVAEQASSLAAVFPVDWLHAPFTRCLIDNTPLRPAPPERMGEIPPGVRDLPNPFTASPVNGCPCCGRLYWPGSHVRRLTASLRRLADGTGPVGRS</sequence>
<dbReference type="InterPro" id="IPR002782">
    <property type="entry name" value="Mut7-C_RNAse_dom"/>
</dbReference>
<dbReference type="EMBL" id="JAUSVU010000023">
    <property type="protein sequence ID" value="MDQ0536087.1"/>
    <property type="molecule type" value="Genomic_DNA"/>
</dbReference>
<proteinExistence type="predicted"/>
<dbReference type="PANTHER" id="PTHR39081:SF1">
    <property type="entry name" value="MUT7-C RNASE DOMAIN-CONTAINING PROTEIN"/>
    <property type="match status" value="1"/>
</dbReference>
<feature type="domain" description="Mut7-C RNAse" evidence="1">
    <location>
        <begin position="3"/>
        <end position="147"/>
    </location>
</feature>
<gene>
    <name evidence="2" type="ORF">QO018_004978</name>
</gene>